<evidence type="ECO:0000313" key="2">
    <source>
        <dbReference type="Proteomes" id="UP000075880"/>
    </source>
</evidence>
<organism evidence="1 2">
    <name type="scientific">Anopheles atroparvus</name>
    <name type="common">European mosquito</name>
    <dbReference type="NCBI Taxonomy" id="41427"/>
    <lineage>
        <taxon>Eukaryota</taxon>
        <taxon>Metazoa</taxon>
        <taxon>Ecdysozoa</taxon>
        <taxon>Arthropoda</taxon>
        <taxon>Hexapoda</taxon>
        <taxon>Insecta</taxon>
        <taxon>Pterygota</taxon>
        <taxon>Neoptera</taxon>
        <taxon>Endopterygota</taxon>
        <taxon>Diptera</taxon>
        <taxon>Nematocera</taxon>
        <taxon>Culicoidea</taxon>
        <taxon>Culicidae</taxon>
        <taxon>Anophelinae</taxon>
        <taxon>Anopheles</taxon>
    </lineage>
</organism>
<keyword evidence="2" id="KW-1185">Reference proteome</keyword>
<accession>A0AAG5DP02</accession>
<reference evidence="1" key="1">
    <citation type="submission" date="2024-04" db="UniProtKB">
        <authorList>
            <consortium name="EnsemblMetazoa"/>
        </authorList>
    </citation>
    <scope>IDENTIFICATION</scope>
    <source>
        <strain evidence="1">EBRO</strain>
    </source>
</reference>
<protein>
    <submittedName>
        <fullName evidence="1">Uncharacterized protein</fullName>
    </submittedName>
</protein>
<proteinExistence type="predicted"/>
<dbReference type="EnsemblMetazoa" id="ENSAATROPT013989">
    <property type="protein sequence ID" value="ENSAATROPP012745"/>
    <property type="gene ID" value="ENSAATROPG011351"/>
</dbReference>
<evidence type="ECO:0000313" key="1">
    <source>
        <dbReference type="EnsemblMetazoa" id="ENSAATROPP012745"/>
    </source>
</evidence>
<dbReference type="Proteomes" id="UP000075880">
    <property type="component" value="Unassembled WGS sequence"/>
</dbReference>
<sequence>MPCARLRRPPRALQQPLQTLDVLDRHAQRLDLAQLLVHAARRRTRLERLGYLVRDALAQGREPIVDLLHPVAFARVPPLDGRTTALLLRSARVPLAALATTTGAATIHRGRRTHRAEDLLAQQKLNLGSTRSHRHDVGRADVVAQRQFALHRQLLRHGTPGRHQRLVLLQLHALQRVE</sequence>
<name>A0AAG5DP02_ANOAO</name>
<dbReference type="AlphaFoldDB" id="A0AAG5DP02"/>